<comment type="similarity">
    <text evidence="2">Belongs to the complex I NDUFA11 subunit family.</text>
</comment>
<dbReference type="HOGENOM" id="CLU_134185_2_0_1"/>
<dbReference type="PANTHER" id="PTHR21382:SF1">
    <property type="entry name" value="NADH DEHYDROGENASE [UBIQUINONE] 1 ALPHA SUBCOMPLEX SUBUNIT 11"/>
    <property type="match status" value="1"/>
</dbReference>
<organism evidence="12 13">
    <name type="scientific">Pelodiscus sinensis</name>
    <name type="common">Chinese softshell turtle</name>
    <name type="synonym">Trionyx sinensis</name>
    <dbReference type="NCBI Taxonomy" id="13735"/>
    <lineage>
        <taxon>Eukaryota</taxon>
        <taxon>Metazoa</taxon>
        <taxon>Chordata</taxon>
        <taxon>Craniata</taxon>
        <taxon>Vertebrata</taxon>
        <taxon>Euteleostomi</taxon>
        <taxon>Archelosauria</taxon>
        <taxon>Testudinata</taxon>
        <taxon>Testudines</taxon>
        <taxon>Cryptodira</taxon>
        <taxon>Trionychia</taxon>
        <taxon>Trionychidae</taxon>
        <taxon>Pelodiscus</taxon>
    </lineage>
</organism>
<evidence type="ECO:0000256" key="3">
    <source>
        <dbReference type="ARBA" id="ARBA00018191"/>
    </source>
</evidence>
<dbReference type="EMBL" id="AGCU01111372">
    <property type="status" value="NOT_ANNOTATED_CDS"/>
    <property type="molecule type" value="Genomic_DNA"/>
</dbReference>
<accession>K7F269</accession>
<reference evidence="13" key="2">
    <citation type="journal article" date="2013" name="Nat. Genet.">
        <title>The draft genomes of soft-shell turtle and green sea turtle yield insights into the development and evolution of the turtle-specific body plan.</title>
        <authorList>
            <person name="Wang Z."/>
            <person name="Pascual-Anaya J."/>
            <person name="Zadissa A."/>
            <person name="Li W."/>
            <person name="Niimura Y."/>
            <person name="Huang Z."/>
            <person name="Li C."/>
            <person name="White S."/>
            <person name="Xiong Z."/>
            <person name="Fang D."/>
            <person name="Wang B."/>
            <person name="Ming Y."/>
            <person name="Chen Y."/>
            <person name="Zheng Y."/>
            <person name="Kuraku S."/>
            <person name="Pignatelli M."/>
            <person name="Herrero J."/>
            <person name="Beal K."/>
            <person name="Nozawa M."/>
            <person name="Li Q."/>
            <person name="Wang J."/>
            <person name="Zhang H."/>
            <person name="Yu L."/>
            <person name="Shigenobu S."/>
            <person name="Wang J."/>
            <person name="Liu J."/>
            <person name="Flicek P."/>
            <person name="Searle S."/>
            <person name="Wang J."/>
            <person name="Kuratani S."/>
            <person name="Yin Y."/>
            <person name="Aken B."/>
            <person name="Zhang G."/>
            <person name="Irie N."/>
        </authorList>
    </citation>
    <scope>NUCLEOTIDE SEQUENCE [LARGE SCALE GENOMIC DNA]</scope>
    <source>
        <strain evidence="13">Daiwa-1</strain>
    </source>
</reference>
<protein>
    <recommendedName>
        <fullName evidence="3">NADH dehydrogenase [ubiquinone] 1 alpha subcomplex subunit 11</fullName>
    </recommendedName>
    <alternativeName>
        <fullName evidence="9">Complex I-B14.7</fullName>
    </alternativeName>
    <alternativeName>
        <fullName evidence="10">NADH-ubiquinone oxidoreductase subunit B14.7</fullName>
    </alternativeName>
</protein>
<keyword evidence="6 11" id="KW-1133">Transmembrane helix</keyword>
<dbReference type="GeneTree" id="ENSGT00390000012434"/>
<evidence type="ECO:0000313" key="12">
    <source>
        <dbReference type="Ensembl" id="ENSPSIP00000002129.1"/>
    </source>
</evidence>
<name>K7F269_PELSI</name>
<evidence type="ECO:0000256" key="2">
    <source>
        <dbReference type="ARBA" id="ARBA00008699"/>
    </source>
</evidence>
<dbReference type="EMBL" id="AGCU01111373">
    <property type="status" value="NOT_ANNOTATED_CDS"/>
    <property type="molecule type" value="Genomic_DNA"/>
</dbReference>
<proteinExistence type="inferred from homology"/>
<evidence type="ECO:0000256" key="10">
    <source>
        <dbReference type="ARBA" id="ARBA00031497"/>
    </source>
</evidence>
<dbReference type="GO" id="GO:0006120">
    <property type="term" value="P:mitochondrial electron transport, NADH to ubiquinone"/>
    <property type="evidence" value="ECO:0007669"/>
    <property type="project" value="InterPro"/>
</dbReference>
<evidence type="ECO:0000256" key="1">
    <source>
        <dbReference type="ARBA" id="ARBA00004292"/>
    </source>
</evidence>
<sequence length="136" mass="14023">LAGNTDGPTSPPRKAELLLIKTVFSFVGLVGSAYQIIHFPPESTLRGLQIATSNTVTMATVGAVFGLTTCLSAHIREDPEDALNYLIGGCASGIALGARTHKVGTGASACVVLGLTAALTKIGKREGWKLSGPPEY</sequence>
<evidence type="ECO:0000256" key="8">
    <source>
        <dbReference type="ARBA" id="ARBA00023136"/>
    </source>
</evidence>
<dbReference type="Proteomes" id="UP000007267">
    <property type="component" value="Unassembled WGS sequence"/>
</dbReference>
<dbReference type="eggNOG" id="ENOG502S6F6">
    <property type="taxonomic scope" value="Eukaryota"/>
</dbReference>
<dbReference type="AlphaFoldDB" id="K7F269"/>
<reference evidence="12" key="3">
    <citation type="submission" date="2025-08" db="UniProtKB">
        <authorList>
            <consortium name="Ensembl"/>
        </authorList>
    </citation>
    <scope>IDENTIFICATION</scope>
</reference>
<keyword evidence="5" id="KW-0999">Mitochondrion inner membrane</keyword>
<dbReference type="GO" id="GO:0005743">
    <property type="term" value="C:mitochondrial inner membrane"/>
    <property type="evidence" value="ECO:0007669"/>
    <property type="project" value="UniProtKB-SubCell"/>
</dbReference>
<evidence type="ECO:0000313" key="13">
    <source>
        <dbReference type="Proteomes" id="UP000007267"/>
    </source>
</evidence>
<dbReference type="EMBL" id="AGCU01111369">
    <property type="status" value="NOT_ANNOTATED_CDS"/>
    <property type="molecule type" value="Genomic_DNA"/>
</dbReference>
<keyword evidence="8 11" id="KW-0472">Membrane</keyword>
<evidence type="ECO:0000256" key="6">
    <source>
        <dbReference type="ARBA" id="ARBA00022989"/>
    </source>
</evidence>
<evidence type="ECO:0000256" key="5">
    <source>
        <dbReference type="ARBA" id="ARBA00022792"/>
    </source>
</evidence>
<keyword evidence="4 11" id="KW-0812">Transmembrane</keyword>
<evidence type="ECO:0000256" key="11">
    <source>
        <dbReference type="SAM" id="Phobius"/>
    </source>
</evidence>
<comment type="subcellular location">
    <subcellularLocation>
        <location evidence="1">Mitochondrion inner membrane</location>
        <topology evidence="1">Multi-pass membrane protein</topology>
        <orientation evidence="1">Matrix side</orientation>
    </subcellularLocation>
</comment>
<dbReference type="PANTHER" id="PTHR21382">
    <property type="entry name" value="NADH-UBIQUINONE OXIDOREDUCTASE SUBUNIT"/>
    <property type="match status" value="1"/>
</dbReference>
<reference evidence="12" key="4">
    <citation type="submission" date="2025-09" db="UniProtKB">
        <authorList>
            <consortium name="Ensembl"/>
        </authorList>
    </citation>
    <scope>IDENTIFICATION</scope>
</reference>
<evidence type="ECO:0000256" key="7">
    <source>
        <dbReference type="ARBA" id="ARBA00023128"/>
    </source>
</evidence>
<dbReference type="Ensembl" id="ENSPSIT00000002136.1">
    <property type="protein sequence ID" value="ENSPSIP00000002129.1"/>
    <property type="gene ID" value="ENSPSIG00000002130.1"/>
</dbReference>
<dbReference type="InterPro" id="IPR039205">
    <property type="entry name" value="NDUFA11"/>
</dbReference>
<evidence type="ECO:0000256" key="9">
    <source>
        <dbReference type="ARBA" id="ARBA00030608"/>
    </source>
</evidence>
<dbReference type="OMA" id="FRKTWLA"/>
<dbReference type="EMBL" id="AGCU01111370">
    <property type="status" value="NOT_ANNOTATED_CDS"/>
    <property type="molecule type" value="Genomic_DNA"/>
</dbReference>
<reference evidence="13" key="1">
    <citation type="submission" date="2011-10" db="EMBL/GenBank/DDBJ databases">
        <authorList>
            <consortium name="Soft-shell Turtle Genome Consortium"/>
        </authorList>
    </citation>
    <scope>NUCLEOTIDE SEQUENCE [LARGE SCALE GENOMIC DNA]</scope>
    <source>
        <strain evidence="13">Daiwa-1</strain>
    </source>
</reference>
<dbReference type="GO" id="GO:0045271">
    <property type="term" value="C:respiratory chain complex I"/>
    <property type="evidence" value="ECO:0007669"/>
    <property type="project" value="InterPro"/>
</dbReference>
<evidence type="ECO:0000256" key="4">
    <source>
        <dbReference type="ARBA" id="ARBA00022692"/>
    </source>
</evidence>
<keyword evidence="7" id="KW-0496">Mitochondrion</keyword>
<feature type="transmembrane region" description="Helical" evidence="11">
    <location>
        <begin position="18"/>
        <end position="37"/>
    </location>
</feature>
<dbReference type="EMBL" id="AGCU01111371">
    <property type="status" value="NOT_ANNOTATED_CDS"/>
    <property type="molecule type" value="Genomic_DNA"/>
</dbReference>
<keyword evidence="13" id="KW-1185">Reference proteome</keyword>